<keyword evidence="6 17" id="KW-0812">Transmembrane</keyword>
<keyword evidence="13 17" id="KW-0472">Membrane</keyword>
<feature type="domain" description="V-ATPase proteolipid subunit C-like" evidence="18">
    <location>
        <begin position="49"/>
        <end position="110"/>
    </location>
</feature>
<keyword evidence="5" id="KW-0138">CF(0)</keyword>
<dbReference type="InterPro" id="IPR002379">
    <property type="entry name" value="ATPase_proteolipid_c-like_dom"/>
</dbReference>
<keyword evidence="7 17" id="KW-0375">Hydrogen ion transport</keyword>
<dbReference type="GO" id="GO:0031966">
    <property type="term" value="C:mitochondrial membrane"/>
    <property type="evidence" value="ECO:0007669"/>
    <property type="project" value="UniProtKB-SubCell"/>
</dbReference>
<keyword evidence="3 17" id="KW-0813">Transport</keyword>
<comment type="similarity">
    <text evidence="2 17">Belongs to the ATPase C chain family.</text>
</comment>
<dbReference type="SUPFAM" id="SSF81333">
    <property type="entry name" value="F1F0 ATP synthase subunit C"/>
    <property type="match status" value="1"/>
</dbReference>
<keyword evidence="11 17" id="KW-0446">Lipid-binding</keyword>
<keyword evidence="20" id="KW-1185">Reference proteome</keyword>
<comment type="caution">
    <text evidence="19">The sequence shown here is derived from an EMBL/GenBank/DDBJ whole genome shotgun (WGS) entry which is preliminary data.</text>
</comment>
<dbReference type="EMBL" id="JWIN03000017">
    <property type="protein sequence ID" value="KAB1264715.1"/>
    <property type="molecule type" value="Genomic_DNA"/>
</dbReference>
<evidence type="ECO:0000256" key="15">
    <source>
        <dbReference type="ARBA" id="ARBA00032304"/>
    </source>
</evidence>
<dbReference type="PANTHER" id="PTHR10031">
    <property type="entry name" value="ATP SYNTHASE LIPID-BINDING PROTEIN, MITOCHONDRIAL"/>
    <property type="match status" value="1"/>
</dbReference>
<evidence type="ECO:0000256" key="14">
    <source>
        <dbReference type="ARBA" id="ARBA00029852"/>
    </source>
</evidence>
<dbReference type="GO" id="GO:0015078">
    <property type="term" value="F:proton transmembrane transporter activity"/>
    <property type="evidence" value="ECO:0007669"/>
    <property type="project" value="InterPro"/>
</dbReference>
<evidence type="ECO:0000256" key="11">
    <source>
        <dbReference type="ARBA" id="ARBA00023121"/>
    </source>
</evidence>
<keyword evidence="4" id="KW-0488">Methylation</keyword>
<dbReference type="Proteomes" id="UP000299084">
    <property type="component" value="Unassembled WGS sequence"/>
</dbReference>
<evidence type="ECO:0000256" key="8">
    <source>
        <dbReference type="ARBA" id="ARBA00022946"/>
    </source>
</evidence>
<evidence type="ECO:0000256" key="2">
    <source>
        <dbReference type="ARBA" id="ARBA00006704"/>
    </source>
</evidence>
<feature type="transmembrane region" description="Helical" evidence="17">
    <location>
        <begin position="85"/>
        <end position="113"/>
    </location>
</feature>
<evidence type="ECO:0000256" key="16">
    <source>
        <dbReference type="ARBA" id="ARBA00033111"/>
    </source>
</evidence>
<evidence type="ECO:0000259" key="18">
    <source>
        <dbReference type="Pfam" id="PF00137"/>
    </source>
</evidence>
<dbReference type="Pfam" id="PF00137">
    <property type="entry name" value="ATP-synt_C"/>
    <property type="match status" value="1"/>
</dbReference>
<keyword evidence="8" id="KW-0809">Transit peptide</keyword>
<keyword evidence="12" id="KW-0496">Mitochondrion</keyword>
<dbReference type="GO" id="GO:0033177">
    <property type="term" value="C:proton-transporting two-sector ATPase complex, proton-transporting domain"/>
    <property type="evidence" value="ECO:0007669"/>
    <property type="project" value="InterPro"/>
</dbReference>
<evidence type="ECO:0000256" key="3">
    <source>
        <dbReference type="ARBA" id="ARBA00022448"/>
    </source>
</evidence>
<proteinExistence type="inferred from homology"/>
<evidence type="ECO:0000256" key="7">
    <source>
        <dbReference type="ARBA" id="ARBA00022781"/>
    </source>
</evidence>
<evidence type="ECO:0000256" key="5">
    <source>
        <dbReference type="ARBA" id="ARBA00022547"/>
    </source>
</evidence>
<dbReference type="GO" id="GO:0008289">
    <property type="term" value="F:lipid binding"/>
    <property type="evidence" value="ECO:0007669"/>
    <property type="project" value="UniProtKB-KW"/>
</dbReference>
<dbReference type="GO" id="GO:0045259">
    <property type="term" value="C:proton-transporting ATP synthase complex"/>
    <property type="evidence" value="ECO:0007669"/>
    <property type="project" value="UniProtKB-KW"/>
</dbReference>
<evidence type="ECO:0000313" key="20">
    <source>
        <dbReference type="Proteomes" id="UP000299084"/>
    </source>
</evidence>
<keyword evidence="10 17" id="KW-0406">Ion transport</keyword>
<sequence length="114" mass="12074">MVAVLGFQKAQDSIRTAFLHSSFLLQVARREFQASVVSQDINTVTKFTGAGAATVGMTGSGASIGIVFGSLVIGYGRNPSLKQQLFFCAILGLALSEAMGLFCLMVTFLILFAM</sequence>
<dbReference type="PRINTS" id="PR00124">
    <property type="entry name" value="ATPASEC"/>
</dbReference>
<evidence type="ECO:0000313" key="19">
    <source>
        <dbReference type="EMBL" id="KAB1264715.1"/>
    </source>
</evidence>
<evidence type="ECO:0000256" key="1">
    <source>
        <dbReference type="ARBA" id="ARBA00004225"/>
    </source>
</evidence>
<evidence type="ECO:0000256" key="9">
    <source>
        <dbReference type="ARBA" id="ARBA00022989"/>
    </source>
</evidence>
<keyword evidence="9 17" id="KW-1133">Transmembrane helix</keyword>
<dbReference type="AlphaFoldDB" id="A0A5N4D0S8"/>
<evidence type="ECO:0000256" key="4">
    <source>
        <dbReference type="ARBA" id="ARBA00022481"/>
    </source>
</evidence>
<dbReference type="FunFam" id="1.20.20.10:FF:000003">
    <property type="entry name" value="Atp synthase f complex subunit mitochondrial"/>
    <property type="match status" value="1"/>
</dbReference>
<gene>
    <name evidence="19" type="ORF">Cadr_000020507</name>
</gene>
<protein>
    <recommendedName>
        <fullName evidence="15">ATP synthase lipid-binding protein</fullName>
    </recommendedName>
    <alternativeName>
        <fullName evidence="16">ATPase protein 9</fullName>
    </alternativeName>
    <alternativeName>
        <fullName evidence="14">ATPase subunit c</fullName>
    </alternativeName>
</protein>
<dbReference type="InterPro" id="IPR038662">
    <property type="entry name" value="ATP_synth_F0_csu_sf"/>
</dbReference>
<evidence type="ECO:0000256" key="17">
    <source>
        <dbReference type="RuleBase" id="RU004221"/>
    </source>
</evidence>
<dbReference type="InterPro" id="IPR035921">
    <property type="entry name" value="F/V-ATP_Csub_sf"/>
</dbReference>
<name>A0A5N4D0S8_CAMDR</name>
<feature type="transmembrane region" description="Helical" evidence="17">
    <location>
        <begin position="50"/>
        <end position="73"/>
    </location>
</feature>
<evidence type="ECO:0000256" key="10">
    <source>
        <dbReference type="ARBA" id="ARBA00023065"/>
    </source>
</evidence>
<dbReference type="InterPro" id="IPR000454">
    <property type="entry name" value="ATP_synth_F0_csu"/>
</dbReference>
<organism evidence="19 20">
    <name type="scientific">Camelus dromedarius</name>
    <name type="common">Dromedary</name>
    <name type="synonym">Arabian camel</name>
    <dbReference type="NCBI Taxonomy" id="9838"/>
    <lineage>
        <taxon>Eukaryota</taxon>
        <taxon>Metazoa</taxon>
        <taxon>Chordata</taxon>
        <taxon>Craniata</taxon>
        <taxon>Vertebrata</taxon>
        <taxon>Euteleostomi</taxon>
        <taxon>Mammalia</taxon>
        <taxon>Eutheria</taxon>
        <taxon>Laurasiatheria</taxon>
        <taxon>Artiodactyla</taxon>
        <taxon>Tylopoda</taxon>
        <taxon>Camelidae</taxon>
        <taxon>Camelus</taxon>
    </lineage>
</organism>
<dbReference type="Gene3D" id="1.20.20.10">
    <property type="entry name" value="F1F0 ATP synthase subunit C"/>
    <property type="match status" value="1"/>
</dbReference>
<evidence type="ECO:0000256" key="12">
    <source>
        <dbReference type="ARBA" id="ARBA00023128"/>
    </source>
</evidence>
<evidence type="ECO:0000256" key="13">
    <source>
        <dbReference type="ARBA" id="ARBA00023136"/>
    </source>
</evidence>
<reference evidence="19 20" key="1">
    <citation type="journal article" date="2019" name="Mol. Ecol. Resour.">
        <title>Improving Illumina assemblies with Hi-C and long reads: an example with the North African dromedary.</title>
        <authorList>
            <person name="Elbers J.P."/>
            <person name="Rogers M.F."/>
            <person name="Perelman P.L."/>
            <person name="Proskuryakova A.A."/>
            <person name="Serdyukova N.A."/>
            <person name="Johnson W.E."/>
            <person name="Horin P."/>
            <person name="Corander J."/>
            <person name="Murphy D."/>
            <person name="Burger P.A."/>
        </authorList>
    </citation>
    <scope>NUCLEOTIDE SEQUENCE [LARGE SCALE GENOMIC DNA]</scope>
    <source>
        <strain evidence="19">Drom800</strain>
        <tissue evidence="19">Blood</tissue>
    </source>
</reference>
<dbReference type="GO" id="GO:0015986">
    <property type="term" value="P:proton motive force-driven ATP synthesis"/>
    <property type="evidence" value="ECO:0007669"/>
    <property type="project" value="InterPro"/>
</dbReference>
<comment type="subcellular location">
    <subcellularLocation>
        <location evidence="1">Mitochondrion membrane</location>
        <topology evidence="1">Multi-pass membrane protein</topology>
    </subcellularLocation>
</comment>
<accession>A0A5N4D0S8</accession>
<evidence type="ECO:0000256" key="6">
    <source>
        <dbReference type="ARBA" id="ARBA00022692"/>
    </source>
</evidence>
<dbReference type="CDD" id="cd18182">
    <property type="entry name" value="ATP-synt_Fo_c_ATP5G3"/>
    <property type="match status" value="1"/>
</dbReference>
<dbReference type="PANTHER" id="PTHR10031:SF0">
    <property type="entry name" value="ATPASE PROTEIN 9"/>
    <property type="match status" value="1"/>
</dbReference>